<name>A0AAD3HU18_9CHLO</name>
<protein>
    <submittedName>
        <fullName evidence="2">Uncharacterized protein</fullName>
    </submittedName>
</protein>
<evidence type="ECO:0000313" key="3">
    <source>
        <dbReference type="Proteomes" id="UP001054857"/>
    </source>
</evidence>
<evidence type="ECO:0000313" key="2">
    <source>
        <dbReference type="EMBL" id="GFR52610.1"/>
    </source>
</evidence>
<organism evidence="2 3">
    <name type="scientific">Astrephomene gubernaculifera</name>
    <dbReference type="NCBI Taxonomy" id="47775"/>
    <lineage>
        <taxon>Eukaryota</taxon>
        <taxon>Viridiplantae</taxon>
        <taxon>Chlorophyta</taxon>
        <taxon>core chlorophytes</taxon>
        <taxon>Chlorophyceae</taxon>
        <taxon>CS clade</taxon>
        <taxon>Chlamydomonadales</taxon>
        <taxon>Astrephomenaceae</taxon>
        <taxon>Astrephomene</taxon>
    </lineage>
</organism>
<evidence type="ECO:0000256" key="1">
    <source>
        <dbReference type="SAM" id="MobiDB-lite"/>
    </source>
</evidence>
<sequence length="136" mass="13594">MQTLSPALMASTSEVLVAAAATWMGYLSRLAAAAQGPPASQPPAAGDPSSPSPSPAPPAAVPLPTPSEVSCLVSCGLGPALVTTVRQQLQAALESHAVPGFWRRMALCRTAAAAGDEEALEGHLLAGLKGLCGLVE</sequence>
<feature type="region of interest" description="Disordered" evidence="1">
    <location>
        <begin position="35"/>
        <end position="63"/>
    </location>
</feature>
<feature type="non-terminal residue" evidence="2">
    <location>
        <position position="136"/>
    </location>
</feature>
<gene>
    <name evidence="2" type="ORF">Agub_g15127</name>
</gene>
<dbReference type="EMBL" id="BMAR01000068">
    <property type="protein sequence ID" value="GFR52610.1"/>
    <property type="molecule type" value="Genomic_DNA"/>
</dbReference>
<feature type="compositionally biased region" description="Pro residues" evidence="1">
    <location>
        <begin position="50"/>
        <end position="63"/>
    </location>
</feature>
<accession>A0AAD3HU18</accession>
<dbReference type="Proteomes" id="UP001054857">
    <property type="component" value="Unassembled WGS sequence"/>
</dbReference>
<dbReference type="AlphaFoldDB" id="A0AAD3HU18"/>
<comment type="caution">
    <text evidence="2">The sequence shown here is derived from an EMBL/GenBank/DDBJ whole genome shotgun (WGS) entry which is preliminary data.</text>
</comment>
<reference evidence="2 3" key="1">
    <citation type="journal article" date="2021" name="Sci. Rep.">
        <title>Genome sequencing of the multicellular alga Astrephomene provides insights into convergent evolution of germ-soma differentiation.</title>
        <authorList>
            <person name="Yamashita S."/>
            <person name="Yamamoto K."/>
            <person name="Matsuzaki R."/>
            <person name="Suzuki S."/>
            <person name="Yamaguchi H."/>
            <person name="Hirooka S."/>
            <person name="Minakuchi Y."/>
            <person name="Miyagishima S."/>
            <person name="Kawachi M."/>
            <person name="Toyoda A."/>
            <person name="Nozaki H."/>
        </authorList>
    </citation>
    <scope>NUCLEOTIDE SEQUENCE [LARGE SCALE GENOMIC DNA]</scope>
    <source>
        <strain evidence="2 3">NIES-4017</strain>
    </source>
</reference>
<proteinExistence type="predicted"/>
<feature type="compositionally biased region" description="Low complexity" evidence="1">
    <location>
        <begin position="35"/>
        <end position="49"/>
    </location>
</feature>
<keyword evidence="3" id="KW-1185">Reference proteome</keyword>